<evidence type="ECO:0000256" key="1">
    <source>
        <dbReference type="ARBA" id="ARBA00022679"/>
    </source>
</evidence>
<dbReference type="GO" id="GO:0005975">
    <property type="term" value="P:carbohydrate metabolic process"/>
    <property type="evidence" value="ECO:0007669"/>
    <property type="project" value="InterPro"/>
</dbReference>
<dbReference type="RefSeq" id="WP_061172075.1">
    <property type="nucleotide sequence ID" value="NZ_FCOA02000045.1"/>
</dbReference>
<dbReference type="InterPro" id="IPR029044">
    <property type="entry name" value="Nucleotide-diphossugar_trans"/>
</dbReference>
<sequence>MIDTNLISLRGLELIITYRGSGEERRANLRSVLRHLNRTYADYQIWLIEADAAPTFQWSELSDPKIRHVFVHDTGPFSRARLVNLGALMTKSQIICIHDADMIANPHFMRHALDALMDDNKSDVLCPFTRVLNVSGNLRRSFIESGDFNELAPYLEGDLPDEINLLYANTSGAINLIRRAEFIRIGGLDPSFMGWGGEDDDLLIRAGRLGVRWHSLCDPRAALFHMNHDSASRLAICAEEHSAKNRQQAFRTAEISLEELEARALELSRYFS</sequence>
<dbReference type="Gene3D" id="3.90.550.10">
    <property type="entry name" value="Spore Coat Polysaccharide Biosynthesis Protein SpsA, Chain A"/>
    <property type="match status" value="1"/>
</dbReference>
<evidence type="ECO:0000313" key="5">
    <source>
        <dbReference type="Proteomes" id="UP000054851"/>
    </source>
</evidence>
<dbReference type="PANTHER" id="PTHR19300:SF30">
    <property type="entry name" value="BETA-1,4-GALACTOSYLTRANSFERASE 7"/>
    <property type="match status" value="1"/>
</dbReference>
<dbReference type="InterPro" id="IPR027791">
    <property type="entry name" value="Galactosyl_T_C"/>
</dbReference>
<proteinExistence type="predicted"/>
<keyword evidence="4" id="KW-0328">Glycosyltransferase</keyword>
<dbReference type="InterPro" id="IPR003859">
    <property type="entry name" value="Galactosyl_T"/>
</dbReference>
<reference evidence="4" key="1">
    <citation type="submission" date="2016-01" db="EMBL/GenBank/DDBJ databases">
        <authorList>
            <person name="Peeters C."/>
        </authorList>
    </citation>
    <scope>NUCLEOTIDE SEQUENCE</scope>
    <source>
        <strain evidence="4">LMG 29322</strain>
    </source>
</reference>
<dbReference type="GO" id="GO:0008378">
    <property type="term" value="F:galactosyltransferase activity"/>
    <property type="evidence" value="ECO:0007669"/>
    <property type="project" value="TreeGrafter"/>
</dbReference>
<keyword evidence="1" id="KW-0808">Transferase</keyword>
<feature type="domain" description="Glycosyltransferase 2-like" evidence="2">
    <location>
        <begin position="28"/>
        <end position="148"/>
    </location>
</feature>
<accession>A0A158DHY0</accession>
<dbReference type="PANTHER" id="PTHR19300">
    <property type="entry name" value="BETA-1,4-GALACTOSYLTRANSFERASE"/>
    <property type="match status" value="1"/>
</dbReference>
<dbReference type="EMBL" id="FCOA02000045">
    <property type="protein sequence ID" value="SAK94252.1"/>
    <property type="molecule type" value="Genomic_DNA"/>
</dbReference>
<comment type="caution">
    <text evidence="4">The sequence shown here is derived from an EMBL/GenBank/DDBJ whole genome shotgun (WGS) entry which is preliminary data.</text>
</comment>
<dbReference type="OrthoDB" id="9801954at2"/>
<dbReference type="Pfam" id="PF02709">
    <property type="entry name" value="Glyco_transf_7C"/>
    <property type="match status" value="1"/>
</dbReference>
<dbReference type="SUPFAM" id="SSF53448">
    <property type="entry name" value="Nucleotide-diphospho-sugar transferases"/>
    <property type="match status" value="1"/>
</dbReference>
<protein>
    <submittedName>
        <fullName evidence="4">Galactosyltransferase</fullName>
    </submittedName>
</protein>
<evidence type="ECO:0000259" key="2">
    <source>
        <dbReference type="Pfam" id="PF00535"/>
    </source>
</evidence>
<feature type="domain" description="Galactosyltransferase C-terminal" evidence="3">
    <location>
        <begin position="164"/>
        <end position="228"/>
    </location>
</feature>
<dbReference type="Proteomes" id="UP000054851">
    <property type="component" value="Unassembled WGS sequence"/>
</dbReference>
<dbReference type="AlphaFoldDB" id="A0A158DHY0"/>
<evidence type="ECO:0000259" key="3">
    <source>
        <dbReference type="Pfam" id="PF02709"/>
    </source>
</evidence>
<gene>
    <name evidence="4" type="ORF">AWB79_07070</name>
</gene>
<dbReference type="InterPro" id="IPR001173">
    <property type="entry name" value="Glyco_trans_2-like"/>
</dbReference>
<evidence type="ECO:0000313" key="4">
    <source>
        <dbReference type="EMBL" id="SAK94252.1"/>
    </source>
</evidence>
<name>A0A158DHY0_9BURK</name>
<dbReference type="Pfam" id="PF00535">
    <property type="entry name" value="Glycos_transf_2"/>
    <property type="match status" value="1"/>
</dbReference>
<dbReference type="STRING" id="1777140.AWB79_07070"/>
<organism evidence="4 5">
    <name type="scientific">Caballeronia hypogeia</name>
    <dbReference type="NCBI Taxonomy" id="1777140"/>
    <lineage>
        <taxon>Bacteria</taxon>
        <taxon>Pseudomonadati</taxon>
        <taxon>Pseudomonadota</taxon>
        <taxon>Betaproteobacteria</taxon>
        <taxon>Burkholderiales</taxon>
        <taxon>Burkholderiaceae</taxon>
        <taxon>Caballeronia</taxon>
    </lineage>
</organism>
<dbReference type="PRINTS" id="PR02050">
    <property type="entry name" value="B14GALTRFASE"/>
</dbReference>
<keyword evidence="5" id="KW-1185">Reference proteome</keyword>